<sequence>MKNVFVLLLLPVMSVSAQTQSDSIKKRAGKAITNKFPTTRFLDLQYEQFSETDYDSEYKRKDLEEGTIKSQRRFKAAMNVQLIKKPTWSITASARYKLESFDIEKVRNVSEDFQDFPLTKSEDYHFFSTSLSYTKFSMLFKKPVMFNATVTADGSDEGYERITGMILTTLILKKNERTTIGAGFVAFVDPASQFPALPVFTYEHKFAGSAWTLDLIVPRYIYMRRPLLENGRLSLGSAFESEGFYTYTSQSGFANVNSFSRNEVKTGFIYEYHLNKSLIATFRGGVANIFGGQLSERGERRDKDNLEVKQDMNGYFNIGFSYNPF</sequence>
<dbReference type="AlphaFoldDB" id="A0A495M361"/>
<organism evidence="3 4">
    <name type="scientific">Flavobacterium endophyticum</name>
    <dbReference type="NCBI Taxonomy" id="1540163"/>
    <lineage>
        <taxon>Bacteria</taxon>
        <taxon>Pseudomonadati</taxon>
        <taxon>Bacteroidota</taxon>
        <taxon>Flavobacteriia</taxon>
        <taxon>Flavobacteriales</taxon>
        <taxon>Flavobacteriaceae</taxon>
        <taxon>Flavobacterium</taxon>
    </lineage>
</organism>
<name>A0A495M361_9FLAO</name>
<dbReference type="OrthoDB" id="1027207at2"/>
<reference evidence="3 4" key="1">
    <citation type="submission" date="2018-10" db="EMBL/GenBank/DDBJ databases">
        <title>Genomic Encyclopedia of Archaeal and Bacterial Type Strains, Phase II (KMG-II): from individual species to whole genera.</title>
        <authorList>
            <person name="Goeker M."/>
        </authorList>
    </citation>
    <scope>NUCLEOTIDE SEQUENCE [LARGE SCALE GENOMIC DNA]</scope>
    <source>
        <strain evidence="3 4">DSM 29537</strain>
    </source>
</reference>
<proteinExistence type="predicted"/>
<evidence type="ECO:0000259" key="2">
    <source>
        <dbReference type="Pfam" id="PF19783"/>
    </source>
</evidence>
<accession>A0A495M361</accession>
<keyword evidence="4" id="KW-1185">Reference proteome</keyword>
<protein>
    <recommendedName>
        <fullName evidence="2">DUF6268 domain-containing protein</fullName>
    </recommendedName>
</protein>
<dbReference type="Pfam" id="PF19783">
    <property type="entry name" value="DUF6268"/>
    <property type="match status" value="1"/>
</dbReference>
<dbReference type="Proteomes" id="UP000277579">
    <property type="component" value="Unassembled WGS sequence"/>
</dbReference>
<evidence type="ECO:0000313" key="3">
    <source>
        <dbReference type="EMBL" id="RKS19043.1"/>
    </source>
</evidence>
<keyword evidence="1" id="KW-0732">Signal</keyword>
<dbReference type="InterPro" id="IPR046235">
    <property type="entry name" value="DUF6268"/>
</dbReference>
<dbReference type="RefSeq" id="WP_147406641.1">
    <property type="nucleotide sequence ID" value="NZ_RBLC01000005.1"/>
</dbReference>
<comment type="caution">
    <text evidence="3">The sequence shown here is derived from an EMBL/GenBank/DDBJ whole genome shotgun (WGS) entry which is preliminary data.</text>
</comment>
<evidence type="ECO:0000256" key="1">
    <source>
        <dbReference type="SAM" id="SignalP"/>
    </source>
</evidence>
<feature type="domain" description="DUF6268" evidence="2">
    <location>
        <begin position="48"/>
        <end position="323"/>
    </location>
</feature>
<gene>
    <name evidence="3" type="ORF">CLV94_2994</name>
</gene>
<feature type="signal peptide" evidence="1">
    <location>
        <begin position="1"/>
        <end position="17"/>
    </location>
</feature>
<feature type="chain" id="PRO_5019791849" description="DUF6268 domain-containing protein" evidence="1">
    <location>
        <begin position="18"/>
        <end position="325"/>
    </location>
</feature>
<evidence type="ECO:0000313" key="4">
    <source>
        <dbReference type="Proteomes" id="UP000277579"/>
    </source>
</evidence>
<dbReference type="EMBL" id="RBLC01000005">
    <property type="protein sequence ID" value="RKS19043.1"/>
    <property type="molecule type" value="Genomic_DNA"/>
</dbReference>